<dbReference type="InterPro" id="IPR011330">
    <property type="entry name" value="Glyco_hydro/deAcase_b/a-brl"/>
</dbReference>
<dbReference type="CDD" id="cd10955">
    <property type="entry name" value="CE4_BH0857_like"/>
    <property type="match status" value="1"/>
</dbReference>
<dbReference type="EMBL" id="CP048104">
    <property type="protein sequence ID" value="QKG84597.1"/>
    <property type="molecule type" value="Genomic_DNA"/>
</dbReference>
<dbReference type="SUPFAM" id="SSF88713">
    <property type="entry name" value="Glycoside hydrolase/deacetylase"/>
    <property type="match status" value="1"/>
</dbReference>
<dbReference type="PROSITE" id="PS51677">
    <property type="entry name" value="NODB"/>
    <property type="match status" value="1"/>
</dbReference>
<dbReference type="PROSITE" id="PS51257">
    <property type="entry name" value="PROKAR_LIPOPROTEIN"/>
    <property type="match status" value="1"/>
</dbReference>
<proteinExistence type="predicted"/>
<gene>
    <name evidence="2" type="ORF">GXN76_08975</name>
</gene>
<organism evidence="2 3">
    <name type="scientific">Kroppenstedtia pulmonis</name>
    <dbReference type="NCBI Taxonomy" id="1380685"/>
    <lineage>
        <taxon>Bacteria</taxon>
        <taxon>Bacillati</taxon>
        <taxon>Bacillota</taxon>
        <taxon>Bacilli</taxon>
        <taxon>Bacillales</taxon>
        <taxon>Thermoactinomycetaceae</taxon>
        <taxon>Kroppenstedtia</taxon>
    </lineage>
</organism>
<sequence length="291" mass="32556">MNFIKYVIVGLCVVLVACSQEEVTTQARIDIAKEGPKKVEPATKPVEEDLEQVRQRIVEKYEGVKPTEWGEKVEGVGFRLDTRDKVIALTLDACGGSSGNGFDRKLIDYLEKEKIPATLFINSRWIDANEEAFIDLARNPLFEIENHGLQHRPLSVEGRSVYGIKGTENPGEVVDEVMINTYKIQHLTGKKPKFFRSGTAFYDDVAVRMVEEVGAQVVQFDIVGDAGATYSKSQVEQALLTARPGSIVILHMNQPRGETLEGIRNAVPRLREEGFQFVKLEDYPLKGTTEK</sequence>
<reference evidence="2 3" key="1">
    <citation type="submission" date="2020-01" db="EMBL/GenBank/DDBJ databases">
        <authorList>
            <person name="Gulvik C.A."/>
            <person name="Batra D.G."/>
        </authorList>
    </citation>
    <scope>NUCLEOTIDE SEQUENCE [LARGE SCALE GENOMIC DNA]</scope>
    <source>
        <strain evidence="2 3">W9323</strain>
    </source>
</reference>
<accession>A0A7D4CVV2</accession>
<evidence type="ECO:0000313" key="3">
    <source>
        <dbReference type="Proteomes" id="UP000503088"/>
    </source>
</evidence>
<protein>
    <submittedName>
        <fullName evidence="2">Polysaccharide deacetylase family protein</fullName>
    </submittedName>
</protein>
<dbReference type="InterPro" id="IPR002509">
    <property type="entry name" value="NODB_dom"/>
</dbReference>
<feature type="domain" description="NodB homology" evidence="1">
    <location>
        <begin position="85"/>
        <end position="278"/>
    </location>
</feature>
<evidence type="ECO:0000313" key="2">
    <source>
        <dbReference type="EMBL" id="QKG84597.1"/>
    </source>
</evidence>
<evidence type="ECO:0000259" key="1">
    <source>
        <dbReference type="PROSITE" id="PS51677"/>
    </source>
</evidence>
<dbReference type="KEGG" id="kpul:GXN76_08975"/>
<dbReference type="Pfam" id="PF01522">
    <property type="entry name" value="Polysacc_deac_1"/>
    <property type="match status" value="1"/>
</dbReference>
<keyword evidence="3" id="KW-1185">Reference proteome</keyword>
<name>A0A7D4CVV2_9BACL</name>
<dbReference type="InterPro" id="IPR050248">
    <property type="entry name" value="Polysacc_deacetylase_ArnD"/>
</dbReference>
<dbReference type="Gene3D" id="3.20.20.370">
    <property type="entry name" value="Glycoside hydrolase/deacetylase"/>
    <property type="match status" value="1"/>
</dbReference>
<dbReference type="RefSeq" id="WP_173222440.1">
    <property type="nucleotide sequence ID" value="NZ_CP048104.1"/>
</dbReference>
<dbReference type="AlphaFoldDB" id="A0A7D4CVV2"/>
<dbReference type="PANTHER" id="PTHR10587:SF134">
    <property type="entry name" value="SECRETED PROTEIN"/>
    <property type="match status" value="1"/>
</dbReference>
<dbReference type="PANTHER" id="PTHR10587">
    <property type="entry name" value="GLYCOSYL TRANSFERASE-RELATED"/>
    <property type="match status" value="1"/>
</dbReference>
<dbReference type="GO" id="GO:0016810">
    <property type="term" value="F:hydrolase activity, acting on carbon-nitrogen (but not peptide) bonds"/>
    <property type="evidence" value="ECO:0007669"/>
    <property type="project" value="InterPro"/>
</dbReference>
<dbReference type="Proteomes" id="UP000503088">
    <property type="component" value="Chromosome"/>
</dbReference>
<dbReference type="GO" id="GO:0005975">
    <property type="term" value="P:carbohydrate metabolic process"/>
    <property type="evidence" value="ECO:0007669"/>
    <property type="project" value="InterPro"/>
</dbReference>